<sequence>MQSSERTIIAIATSDSPTSEPFVQRPSGREFDPKYRDSCWARAWRLKWGSPDRSLDKRAEDAWRLASIMKARRGLSVPLATND</sequence>
<keyword evidence="2" id="KW-1185">Reference proteome</keyword>
<gene>
    <name evidence="1" type="ORF">Bfra_011106</name>
</gene>
<comment type="caution">
    <text evidence="1">The sequence shown here is derived from an EMBL/GenBank/DDBJ whole genome shotgun (WGS) entry which is preliminary data.</text>
</comment>
<reference evidence="1 2" key="1">
    <citation type="journal article" date="2020" name="Phytopathology">
        <title>A high-quality genome resource of Botrytis fragariae, a new and rapidly spreading fungal pathogen causing strawberry gray mold in the U.S.A.</title>
        <authorList>
            <person name="Wu Y."/>
            <person name="Saski C.A."/>
            <person name="Schnabel G."/>
            <person name="Xiao S."/>
            <person name="Hu M."/>
        </authorList>
    </citation>
    <scope>NUCLEOTIDE SEQUENCE [LARGE SCALE GENOMIC DNA]</scope>
    <source>
        <strain evidence="1 2">BVB16</strain>
    </source>
</reference>
<evidence type="ECO:0000313" key="2">
    <source>
        <dbReference type="Proteomes" id="UP000531561"/>
    </source>
</evidence>
<dbReference type="EMBL" id="JABFCT010000017">
    <property type="protein sequence ID" value="KAF5869299.1"/>
    <property type="molecule type" value="Genomic_DNA"/>
</dbReference>
<accession>A0A8H6AKZ0</accession>
<protein>
    <submittedName>
        <fullName evidence="1">Uncharacterized protein</fullName>
    </submittedName>
</protein>
<dbReference type="Proteomes" id="UP000531561">
    <property type="component" value="Unassembled WGS sequence"/>
</dbReference>
<name>A0A8H6AKZ0_9HELO</name>
<evidence type="ECO:0000313" key="1">
    <source>
        <dbReference type="EMBL" id="KAF5869299.1"/>
    </source>
</evidence>
<dbReference type="GeneID" id="59265128"/>
<organism evidence="1 2">
    <name type="scientific">Botrytis fragariae</name>
    <dbReference type="NCBI Taxonomy" id="1964551"/>
    <lineage>
        <taxon>Eukaryota</taxon>
        <taxon>Fungi</taxon>
        <taxon>Dikarya</taxon>
        <taxon>Ascomycota</taxon>
        <taxon>Pezizomycotina</taxon>
        <taxon>Leotiomycetes</taxon>
        <taxon>Helotiales</taxon>
        <taxon>Sclerotiniaceae</taxon>
        <taxon>Botrytis</taxon>
    </lineage>
</organism>
<dbReference type="AlphaFoldDB" id="A0A8H6AKZ0"/>
<dbReference type="OrthoDB" id="3528358at2759"/>
<dbReference type="RefSeq" id="XP_037188248.1">
    <property type="nucleotide sequence ID" value="XM_037341436.1"/>
</dbReference>
<proteinExistence type="predicted"/>